<reference evidence="6 7" key="1">
    <citation type="submission" date="2015-10" db="EMBL/GenBank/DDBJ databases">
        <title>Draft genome sequence of Streptomyces griseorubiginosus DSM 40469, type strain for the species Streptomyces griseorubiginosus.</title>
        <authorList>
            <person name="Ruckert C."/>
            <person name="Winkler A."/>
            <person name="Kalinowski J."/>
            <person name="Kampfer P."/>
            <person name="Glaeser S."/>
        </authorList>
    </citation>
    <scope>NUCLEOTIDE SEQUENCE [LARGE SCALE GENOMIC DNA]</scope>
    <source>
        <strain evidence="6 7">DSM 40469</strain>
    </source>
</reference>
<proteinExistence type="inferred from homology"/>
<dbReference type="PANTHER" id="PTHR11717:SF31">
    <property type="entry name" value="LOW MOLECULAR WEIGHT PROTEIN-TYROSINE-PHOSPHATASE ETP-RELATED"/>
    <property type="match status" value="1"/>
</dbReference>
<evidence type="ECO:0000313" key="7">
    <source>
        <dbReference type="Proteomes" id="UP000054375"/>
    </source>
</evidence>
<dbReference type="AlphaFoldDB" id="A0A101RMR4"/>
<evidence type="ECO:0000256" key="4">
    <source>
        <dbReference type="PIRSR" id="PIRSR617867-1"/>
    </source>
</evidence>
<comment type="caution">
    <text evidence="6">The sequence shown here is derived from an EMBL/GenBank/DDBJ whole genome shotgun (WGS) entry which is preliminary data.</text>
</comment>
<protein>
    <recommendedName>
        <fullName evidence="5">Phosphotyrosine protein phosphatase I domain-containing protein</fullName>
    </recommendedName>
</protein>
<keyword evidence="2" id="KW-0378">Hydrolase</keyword>
<keyword evidence="7" id="KW-1185">Reference proteome</keyword>
<comment type="similarity">
    <text evidence="1">Belongs to the low molecular weight phosphotyrosine protein phosphatase family.</text>
</comment>
<dbReference type="Proteomes" id="UP000054375">
    <property type="component" value="Unassembled WGS sequence"/>
</dbReference>
<dbReference type="EMBL" id="LMWV01000049">
    <property type="protein sequence ID" value="KUN58330.1"/>
    <property type="molecule type" value="Genomic_DNA"/>
</dbReference>
<evidence type="ECO:0000256" key="3">
    <source>
        <dbReference type="ARBA" id="ARBA00022912"/>
    </source>
</evidence>
<evidence type="ECO:0000313" key="6">
    <source>
        <dbReference type="EMBL" id="KUN58330.1"/>
    </source>
</evidence>
<organism evidence="6 7">
    <name type="scientific">Streptomyces griseorubiginosus</name>
    <dbReference type="NCBI Taxonomy" id="67304"/>
    <lineage>
        <taxon>Bacteria</taxon>
        <taxon>Bacillati</taxon>
        <taxon>Actinomycetota</taxon>
        <taxon>Actinomycetes</taxon>
        <taxon>Kitasatosporales</taxon>
        <taxon>Streptomycetaceae</taxon>
        <taxon>Streptomyces</taxon>
    </lineage>
</organism>
<dbReference type="Gene3D" id="3.40.50.2300">
    <property type="match status" value="1"/>
</dbReference>
<dbReference type="InterPro" id="IPR017867">
    <property type="entry name" value="Tyr_phospatase_low_mol_wt"/>
</dbReference>
<gene>
    <name evidence="6" type="ORF">AQJ54_42435</name>
</gene>
<dbReference type="GO" id="GO:0004725">
    <property type="term" value="F:protein tyrosine phosphatase activity"/>
    <property type="evidence" value="ECO:0007669"/>
    <property type="project" value="InterPro"/>
</dbReference>
<dbReference type="SMART" id="SM00226">
    <property type="entry name" value="LMWPc"/>
    <property type="match status" value="1"/>
</dbReference>
<accession>A0A101RMR4</accession>
<dbReference type="SUPFAM" id="SSF52788">
    <property type="entry name" value="Phosphotyrosine protein phosphatases I"/>
    <property type="match status" value="1"/>
</dbReference>
<dbReference type="InterPro" id="IPR023485">
    <property type="entry name" value="Ptyr_pPase"/>
</dbReference>
<evidence type="ECO:0000256" key="2">
    <source>
        <dbReference type="ARBA" id="ARBA00022801"/>
    </source>
</evidence>
<feature type="active site" description="Proton donor" evidence="4">
    <location>
        <position position="113"/>
    </location>
</feature>
<dbReference type="InterPro" id="IPR050438">
    <property type="entry name" value="LMW_PTPase"/>
</dbReference>
<keyword evidence="3" id="KW-0904">Protein phosphatase</keyword>
<dbReference type="PRINTS" id="PR00719">
    <property type="entry name" value="LMWPTPASE"/>
</dbReference>
<feature type="domain" description="Phosphotyrosine protein phosphatase I" evidence="5">
    <location>
        <begin position="1"/>
        <end position="135"/>
    </location>
</feature>
<evidence type="ECO:0000259" key="5">
    <source>
        <dbReference type="SMART" id="SM00226"/>
    </source>
</evidence>
<sequence>MRLLVVCVGNHIRSPIAAAALAAQGGDDVVVRSAGLRYRHVGKGPHSNAVRAAAEHGYDIEDHIAVKVNFRLLEWADTILAMDHTVLDELPATADEQTTPKLHLYLDGEDVHDPWEDAYTAFQDCVAVIERGAARHLP</sequence>
<feature type="active site" description="Nucleophile" evidence="4">
    <location>
        <position position="7"/>
    </location>
</feature>
<name>A0A101RMR4_9ACTN</name>
<evidence type="ECO:0000256" key="1">
    <source>
        <dbReference type="ARBA" id="ARBA00011063"/>
    </source>
</evidence>
<feature type="active site" description="Nucleophile" evidence="4">
    <location>
        <position position="13"/>
    </location>
</feature>
<dbReference type="Pfam" id="PF01451">
    <property type="entry name" value="LMWPc"/>
    <property type="match status" value="1"/>
</dbReference>
<dbReference type="InterPro" id="IPR036196">
    <property type="entry name" value="Ptyr_pPase_sf"/>
</dbReference>
<dbReference type="PANTHER" id="PTHR11717">
    <property type="entry name" value="LOW MOLECULAR WEIGHT PROTEIN TYROSINE PHOSPHATASE"/>
    <property type="match status" value="1"/>
</dbReference>